<feature type="transmembrane region" description="Helical" evidence="3">
    <location>
        <begin position="467"/>
        <end position="487"/>
    </location>
</feature>
<dbReference type="GO" id="GO:0004527">
    <property type="term" value="F:exonuclease activity"/>
    <property type="evidence" value="ECO:0007669"/>
    <property type="project" value="UniProtKB-KW"/>
</dbReference>
<proteinExistence type="predicted"/>
<name>A0A0G2H741_PHACM</name>
<evidence type="ECO:0000313" key="4">
    <source>
        <dbReference type="EMBL" id="KKY24460.1"/>
    </source>
</evidence>
<dbReference type="EMBL" id="LCWF01000059">
    <property type="protein sequence ID" value="KKY24460.1"/>
    <property type="molecule type" value="Genomic_DNA"/>
</dbReference>
<accession>A0A0G2H741</accession>
<keyword evidence="1 3" id="KW-0472">Membrane</keyword>
<gene>
    <name evidence="4" type="ORF">UCRPC4_g02418</name>
</gene>
<reference evidence="4 5" key="2">
    <citation type="submission" date="2015-05" db="EMBL/GenBank/DDBJ databases">
        <authorList>
            <person name="Morales-Cruz A."/>
            <person name="Amrine K.C."/>
            <person name="Cantu D."/>
        </authorList>
    </citation>
    <scope>NUCLEOTIDE SEQUENCE [LARGE SCALE GENOMIC DNA]</scope>
    <source>
        <strain evidence="4">UCRPC4</strain>
    </source>
</reference>
<dbReference type="SUPFAM" id="SSF56300">
    <property type="entry name" value="Metallo-dependent phosphatases"/>
    <property type="match status" value="1"/>
</dbReference>
<organism evidence="4 5">
    <name type="scientific">Phaeomoniella chlamydospora</name>
    <name type="common">Phaeoacremonium chlamydosporum</name>
    <dbReference type="NCBI Taxonomy" id="158046"/>
    <lineage>
        <taxon>Eukaryota</taxon>
        <taxon>Fungi</taxon>
        <taxon>Dikarya</taxon>
        <taxon>Ascomycota</taxon>
        <taxon>Pezizomycotina</taxon>
        <taxon>Eurotiomycetes</taxon>
        <taxon>Chaetothyriomycetidae</taxon>
        <taxon>Phaeomoniellales</taxon>
        <taxon>Phaeomoniellaceae</taxon>
        <taxon>Phaeomoniella</taxon>
    </lineage>
</organism>
<evidence type="ECO:0000256" key="3">
    <source>
        <dbReference type="SAM" id="Phobius"/>
    </source>
</evidence>
<sequence length="531" mass="60001">MLKSPRITSVFVATNRLRSTAFANTFKQHWASSHNDTYSDQLAIFRLLVLADPQLEGDTSLPEPEDAFVPTVLRHWVTISDAELDINGRGLAIGAAAHDLLARTLPQAFLFVRKWLDLLGNDFYLAHIFRSLHWWTKPTHVTVLGDLIGSQWVTDDEFDVRGWRYWTRIFRGGEMIEQQGFEHLETHIQQEPRDWSHKIINLVGNHDIGYAGDISDHRIGRFEKVFGPANWDIRFQFSSAESPVQERQEQQQDPSLHLIVLNSLSLDTPALSEPIQSSTYEFINNLINSHSKPVEDGTSFTLLLTHLPLHKPSGVCVDEPFFNFWDHTDDDGRFEEGGLREQNHLSEHASQNVVLQGIFGKSGDLSAPAQGKGRNGLILTGHDHEGCDVWHHIPSTDSTSPDSSWQSIRYTPILNTTASQTGIREITLRSMMGEYGGNAGLLSAWFDFETGKWEYDIQMCKLGVQHIWWTIHIVDLITLLMAILWVCGRCVGAGQTKTLILEPVEKENERSKSGEKVLHKNVDGGTEQKKG</sequence>
<dbReference type="GO" id="GO:0006506">
    <property type="term" value="P:GPI anchor biosynthetic process"/>
    <property type="evidence" value="ECO:0007669"/>
    <property type="project" value="InterPro"/>
</dbReference>
<keyword evidence="4" id="KW-0378">Hydrolase</keyword>
<protein>
    <submittedName>
        <fullName evidence="4">Putative cell division control protein dna repair exonuclease</fullName>
    </submittedName>
</protein>
<evidence type="ECO:0000256" key="1">
    <source>
        <dbReference type="ARBA" id="ARBA00023136"/>
    </source>
</evidence>
<keyword evidence="5" id="KW-1185">Reference proteome</keyword>
<keyword evidence="4" id="KW-0540">Nuclease</keyword>
<dbReference type="PANTHER" id="PTHR13315">
    <property type="entry name" value="METALLO PHOSPHOESTERASE RELATED"/>
    <property type="match status" value="1"/>
</dbReference>
<reference evidence="4 5" key="1">
    <citation type="submission" date="2015-05" db="EMBL/GenBank/DDBJ databases">
        <title>Distinctive expansion of gene families associated with plant cell wall degradation and secondary metabolism in the genomes of grapevine trunk pathogens.</title>
        <authorList>
            <person name="Lawrence D.P."/>
            <person name="Travadon R."/>
            <person name="Rolshausen P.E."/>
            <person name="Baumgartner K."/>
        </authorList>
    </citation>
    <scope>NUCLEOTIDE SEQUENCE [LARGE SCALE GENOMIC DNA]</scope>
    <source>
        <strain evidence="4">UCRPC4</strain>
    </source>
</reference>
<dbReference type="PANTHER" id="PTHR13315:SF1">
    <property type="entry name" value="PROTEIN TED1"/>
    <property type="match status" value="1"/>
</dbReference>
<evidence type="ECO:0000256" key="2">
    <source>
        <dbReference type="SAM" id="MobiDB-lite"/>
    </source>
</evidence>
<dbReference type="GO" id="GO:0051301">
    <property type="term" value="P:cell division"/>
    <property type="evidence" value="ECO:0007669"/>
    <property type="project" value="UniProtKB-KW"/>
</dbReference>
<dbReference type="GO" id="GO:0016020">
    <property type="term" value="C:membrane"/>
    <property type="evidence" value="ECO:0007669"/>
    <property type="project" value="GOC"/>
</dbReference>
<dbReference type="InterPro" id="IPR029052">
    <property type="entry name" value="Metallo-depent_PP-like"/>
</dbReference>
<keyword evidence="4" id="KW-0131">Cell cycle</keyword>
<keyword evidence="4" id="KW-0132">Cell division</keyword>
<keyword evidence="4" id="KW-0269">Exonuclease</keyword>
<dbReference type="GO" id="GO:0005783">
    <property type="term" value="C:endoplasmic reticulum"/>
    <property type="evidence" value="ECO:0007669"/>
    <property type="project" value="TreeGrafter"/>
</dbReference>
<keyword evidence="3" id="KW-0812">Transmembrane</keyword>
<keyword evidence="3" id="KW-1133">Transmembrane helix</keyword>
<evidence type="ECO:0000313" key="5">
    <source>
        <dbReference type="Proteomes" id="UP000053317"/>
    </source>
</evidence>
<comment type="caution">
    <text evidence="4">The sequence shown here is derived from an EMBL/GenBank/DDBJ whole genome shotgun (WGS) entry which is preliminary data.</text>
</comment>
<feature type="region of interest" description="Disordered" evidence="2">
    <location>
        <begin position="505"/>
        <end position="531"/>
    </location>
</feature>
<dbReference type="InterPro" id="IPR033308">
    <property type="entry name" value="PGAP5/Cdc1/Ted1"/>
</dbReference>
<dbReference type="Proteomes" id="UP000053317">
    <property type="component" value="Unassembled WGS sequence"/>
</dbReference>
<dbReference type="AlphaFoldDB" id="A0A0G2H741"/>
<dbReference type="OrthoDB" id="9984693at2759"/>